<reference evidence="1" key="1">
    <citation type="submission" date="2022-10" db="EMBL/GenBank/DDBJ databases">
        <authorList>
            <person name="Byrne P K."/>
        </authorList>
    </citation>
    <scope>NUCLEOTIDE SEQUENCE</scope>
    <source>
        <strain evidence="1">IFO1802</strain>
    </source>
</reference>
<organism evidence="1 2">
    <name type="scientific">Saccharomyces kudriavzevii (strain ATCC MYA-4449 / AS 2.2408 / CBS 8840 / NBRC 1802 / NCYC 2889)</name>
    <name type="common">Yeast</name>
    <dbReference type="NCBI Taxonomy" id="226230"/>
    <lineage>
        <taxon>Eukaryota</taxon>
        <taxon>Fungi</taxon>
        <taxon>Dikarya</taxon>
        <taxon>Ascomycota</taxon>
        <taxon>Saccharomycotina</taxon>
        <taxon>Saccharomycetes</taxon>
        <taxon>Saccharomycetales</taxon>
        <taxon>Saccharomycetaceae</taxon>
        <taxon>Saccharomyces</taxon>
    </lineage>
</organism>
<sequence length="239" mass="27466">MDTEKDVLDVYIKNLENQIGNKRYFLNQTRSAIEEIRSRSVDSAGKAVDPEIFTELLKKPMFLPERADPIGFSLMSNFLSSRAQSSSDWLSVMNDQSIDTKTIVSLQENINSDLEELLRKLQHQLADLDNKKQDLAHIKTPKDRNKELWTSLNDFVEKFLVPNLDNSEESIDNLTREITLLLKRLIEHDITLTLNDFSSKTMPLYRLLLRGNLVIVTKSSTDSGVKYIKLLDFNETSLT</sequence>
<dbReference type="OrthoDB" id="4035795at2759"/>
<dbReference type="EMBL" id="OX365905">
    <property type="protein sequence ID" value="CAI4044048.1"/>
    <property type="molecule type" value="Genomic_DNA"/>
</dbReference>
<protein>
    <submittedName>
        <fullName evidence="1">Uncharacterized protein</fullName>
    </submittedName>
</protein>
<gene>
    <name evidence="1" type="primary">SKDI10G3340</name>
    <name evidence="1" type="ORF">SKDI_10G3340</name>
</gene>
<accession>A0AA35NGT3</accession>
<proteinExistence type="predicted"/>
<dbReference type="Proteomes" id="UP001162087">
    <property type="component" value="Chromosome 10"/>
</dbReference>
<keyword evidence="2" id="KW-1185">Reference proteome</keyword>
<dbReference type="CDD" id="cd22646">
    <property type="entry name" value="MCM22_CTD"/>
    <property type="match status" value="1"/>
</dbReference>
<evidence type="ECO:0000313" key="2">
    <source>
        <dbReference type="Proteomes" id="UP001162087"/>
    </source>
</evidence>
<name>A0AA35NGT3_SACK1</name>
<evidence type="ECO:0000313" key="1">
    <source>
        <dbReference type="EMBL" id="CAI4044048.1"/>
    </source>
</evidence>